<proteinExistence type="predicted"/>
<dbReference type="SUPFAM" id="SSF100950">
    <property type="entry name" value="NagB/RpiA/CoA transferase-like"/>
    <property type="match status" value="1"/>
</dbReference>
<dbReference type="PANTHER" id="PTHR43293">
    <property type="entry name" value="ACETATE COA-TRANSFERASE YDIF"/>
    <property type="match status" value="1"/>
</dbReference>
<evidence type="ECO:0000313" key="2">
    <source>
        <dbReference type="Proteomes" id="UP000640052"/>
    </source>
</evidence>
<comment type="caution">
    <text evidence="1">The sequence shown here is derived from an EMBL/GenBank/DDBJ whole genome shotgun (WGS) entry which is preliminary data.</text>
</comment>
<dbReference type="Gene3D" id="3.40.1080.10">
    <property type="entry name" value="Glutaconate Coenzyme A-transferase"/>
    <property type="match status" value="1"/>
</dbReference>
<dbReference type="Proteomes" id="UP000640052">
    <property type="component" value="Unassembled WGS sequence"/>
</dbReference>
<accession>A0A919Q733</accession>
<reference evidence="1" key="1">
    <citation type="submission" date="2021-01" db="EMBL/GenBank/DDBJ databases">
        <title>Whole genome shotgun sequence of Acrocarpospora phusangensis NBRC 108782.</title>
        <authorList>
            <person name="Komaki H."/>
            <person name="Tamura T."/>
        </authorList>
    </citation>
    <scope>NUCLEOTIDE SEQUENCE</scope>
    <source>
        <strain evidence="1">NBRC 108782</strain>
    </source>
</reference>
<name>A0A919Q733_9ACTN</name>
<organism evidence="1 2">
    <name type="scientific">Acrocarpospora phusangensis</name>
    <dbReference type="NCBI Taxonomy" id="1070424"/>
    <lineage>
        <taxon>Bacteria</taxon>
        <taxon>Bacillati</taxon>
        <taxon>Actinomycetota</taxon>
        <taxon>Actinomycetes</taxon>
        <taxon>Streptosporangiales</taxon>
        <taxon>Streptosporangiaceae</taxon>
        <taxon>Acrocarpospora</taxon>
    </lineage>
</organism>
<gene>
    <name evidence="1" type="ORF">Aph01nite_18370</name>
</gene>
<dbReference type="InterPro" id="IPR037171">
    <property type="entry name" value="NagB/RpiA_transferase-like"/>
</dbReference>
<keyword evidence="2" id="KW-1185">Reference proteome</keyword>
<dbReference type="PANTHER" id="PTHR43293:SF1">
    <property type="entry name" value="ACETATE COA-TRANSFERASE YDIF"/>
    <property type="match status" value="1"/>
</dbReference>
<dbReference type="AlphaFoldDB" id="A0A919Q733"/>
<dbReference type="RefSeq" id="WP_204040333.1">
    <property type="nucleotide sequence ID" value="NZ_BOOA01000011.1"/>
</dbReference>
<evidence type="ECO:0000313" key="1">
    <source>
        <dbReference type="EMBL" id="GIH23527.1"/>
    </source>
</evidence>
<dbReference type="SUPFAM" id="SSF51569">
    <property type="entry name" value="Aldolase"/>
    <property type="match status" value="1"/>
</dbReference>
<sequence>MYESFVLGAGGALFRYAGLAADLTVQIFEAARDGRHARAQRLNRERMQPLAEVLFGAPVRNSRARIKEGLRLLGVIDEVAVPPAARPCRRGVVGAHWAWSPRLQEMARQELIEAYCLPQGVVSHLSRVIAGGGPGLVSHIGLGTFVDPRLDGGRLNRSSS</sequence>
<dbReference type="EMBL" id="BOOA01000011">
    <property type="protein sequence ID" value="GIH23527.1"/>
    <property type="molecule type" value="Genomic_DNA"/>
</dbReference>
<protein>
    <submittedName>
        <fullName evidence="1">Uncharacterized protein</fullName>
    </submittedName>
</protein>